<organism evidence="12 13">
    <name type="scientific">Halomonas mongoliensis</name>
    <dbReference type="NCBI Taxonomy" id="321265"/>
    <lineage>
        <taxon>Bacteria</taxon>
        <taxon>Pseudomonadati</taxon>
        <taxon>Pseudomonadota</taxon>
        <taxon>Gammaproteobacteria</taxon>
        <taxon>Oceanospirillales</taxon>
        <taxon>Halomonadaceae</taxon>
        <taxon>Halomonas</taxon>
    </lineage>
</organism>
<keyword evidence="3 12" id="KW-0378">Hydrolase</keyword>
<reference evidence="12 13" key="1">
    <citation type="submission" date="2023-04" db="EMBL/GenBank/DDBJ databases">
        <title>A long-awaited taxogenomic arrangement of the family Halomonadaceae.</title>
        <authorList>
            <person name="De La Haba R."/>
            <person name="Chuvochina M."/>
            <person name="Wittouck S."/>
            <person name="Arahal D.R."/>
            <person name="Sanchez-Porro C."/>
            <person name="Hugenholtz P."/>
            <person name="Ventosa A."/>
        </authorList>
    </citation>
    <scope>NUCLEOTIDE SEQUENCE [LARGE SCALE GENOMIC DNA]</scope>
    <source>
        <strain evidence="12 13">DSM 17332</strain>
    </source>
</reference>
<dbReference type="InterPro" id="IPR045028">
    <property type="entry name" value="DinG/Rad3-like"/>
</dbReference>
<dbReference type="Pfam" id="PF06733">
    <property type="entry name" value="DEAD_2"/>
    <property type="match status" value="1"/>
</dbReference>
<dbReference type="RefSeq" id="WP_309637056.1">
    <property type="nucleotide sequence ID" value="NZ_JARWAL010000010.1"/>
</dbReference>
<dbReference type="EC" id="3.6.4.12" evidence="12"/>
<dbReference type="SMART" id="SM00491">
    <property type="entry name" value="HELICc2"/>
    <property type="match status" value="1"/>
</dbReference>
<keyword evidence="13" id="KW-1185">Reference proteome</keyword>
<gene>
    <name evidence="12" type="ORF">QC820_11575</name>
</gene>
<feature type="domain" description="Helicase ATP-binding" evidence="11">
    <location>
        <begin position="177"/>
        <end position="455"/>
    </location>
</feature>
<dbReference type="InterPro" id="IPR027417">
    <property type="entry name" value="P-loop_NTPase"/>
</dbReference>
<dbReference type="InterPro" id="IPR011545">
    <property type="entry name" value="DEAD/DEAH_box_helicase_dom"/>
</dbReference>
<evidence type="ECO:0000256" key="10">
    <source>
        <dbReference type="ARBA" id="ARBA00038058"/>
    </source>
</evidence>
<protein>
    <submittedName>
        <fullName evidence="12">ATP-dependent DNA helicase</fullName>
        <ecNumber evidence="12">3.6.4.12</ecNumber>
    </submittedName>
</protein>
<dbReference type="Gene3D" id="3.40.50.300">
    <property type="entry name" value="P-loop containing nucleotide triphosphate hydrolases"/>
    <property type="match status" value="2"/>
</dbReference>
<keyword evidence="6" id="KW-0408">Iron</keyword>
<dbReference type="EMBL" id="JARWAL010000010">
    <property type="protein sequence ID" value="MDR5893450.1"/>
    <property type="molecule type" value="Genomic_DNA"/>
</dbReference>
<dbReference type="InterPro" id="IPR006555">
    <property type="entry name" value="ATP-dep_Helicase_C"/>
</dbReference>
<accession>A0ABU1GN44</accession>
<evidence type="ECO:0000313" key="13">
    <source>
        <dbReference type="Proteomes" id="UP001252270"/>
    </source>
</evidence>
<dbReference type="PROSITE" id="PS51193">
    <property type="entry name" value="HELICASE_ATP_BIND_2"/>
    <property type="match status" value="1"/>
</dbReference>
<evidence type="ECO:0000256" key="8">
    <source>
        <dbReference type="ARBA" id="ARBA00023125"/>
    </source>
</evidence>
<evidence type="ECO:0000256" key="6">
    <source>
        <dbReference type="ARBA" id="ARBA00023004"/>
    </source>
</evidence>
<evidence type="ECO:0000256" key="1">
    <source>
        <dbReference type="ARBA" id="ARBA00022723"/>
    </source>
</evidence>
<evidence type="ECO:0000313" key="12">
    <source>
        <dbReference type="EMBL" id="MDR5893450.1"/>
    </source>
</evidence>
<keyword evidence="7" id="KW-0411">Iron-sulfur</keyword>
<sequence length="792" mass="85972">MSEARRLRVAVRTLCDFTAREGDLDHRFTPAPSAEEGIAGHAEIARRRGEGYQREVALSGVVEGLEVRGRADGYDPGARCLEEVKTHRGDLSRMAENQRALHWAQAKAYGALLCAERGLAETTLALIYLEVGSGRETRLEQRLDAAELAAFLAALCRRYRAWAEREAAHRARRDAALLGLAFPHADFRPGQRALAEGAYKAAATGRCLLAQAPTGIGKTLGTLFPLLKAMPRHDLDRVLFLTMKTPGRALALSALRQLGAKGEAGTAAEPGGGPPEGVFERLPLRVLELTAREKACEHPGRACHGEACPLAAGFYDRLPAARQAAVERGWLDREALREVAREQGVCPYYLGQELARWCDVVVGDVNHWFDASALLHGLAVANRWRVGLLVDEAHNLVERARGMYSAELDQRRLARLRRSAPPALSRPLARLARQWQGVVKEAGLAEAGEPGRPAYRVLEGVPEAMLGALQGAASAITDYLGEHPEGGSLELQELLFEALAFTRLAEAFGDHSLCDLARHGRGRAVLGLRNLVPADFLSPRFQAAHAAVLFSATLAPSGYHRDLLGLPAATVWQSVASPFAADQLEVRIRADISTRLRDREASVAPIVAELAGQYRRRPGNYLAFFSSFAYLEQARAAFAEAHPTIPTWAQRRGMAEAERDAFLARFTPAGQGIGFAVLGGAFAEGVDLPGERLIGAFVATLGLPPFDDFNEALKARLQARFGRGDDYAYRVPGLIKVVQAAGRVIRGLEDRGVVVLMDDRFARPEVRARLPGWWRLPGTPGAAGGPSDTTRP</sequence>
<evidence type="ECO:0000256" key="5">
    <source>
        <dbReference type="ARBA" id="ARBA00022840"/>
    </source>
</evidence>
<dbReference type="InterPro" id="IPR014013">
    <property type="entry name" value="Helic_SF1/SF2_ATP-bd_DinG/Rad3"/>
</dbReference>
<dbReference type="SUPFAM" id="SSF52540">
    <property type="entry name" value="P-loop containing nucleoside triphosphate hydrolases"/>
    <property type="match status" value="1"/>
</dbReference>
<comment type="similarity">
    <text evidence="10">Belongs to the helicase family. DinG subfamily.</text>
</comment>
<evidence type="ECO:0000259" key="11">
    <source>
        <dbReference type="PROSITE" id="PS51193"/>
    </source>
</evidence>
<dbReference type="Gene3D" id="1.10.30.20">
    <property type="entry name" value="Bacterial XPD DNA helicase, FeS cluster domain"/>
    <property type="match status" value="1"/>
</dbReference>
<name>A0ABU1GN44_9GAMM</name>
<dbReference type="PANTHER" id="PTHR11472:SF34">
    <property type="entry name" value="REGULATOR OF TELOMERE ELONGATION HELICASE 1"/>
    <property type="match status" value="1"/>
</dbReference>
<dbReference type="Proteomes" id="UP001252270">
    <property type="component" value="Unassembled WGS sequence"/>
</dbReference>
<dbReference type="InterPro" id="IPR011604">
    <property type="entry name" value="PDDEXK-like_dom_sf"/>
</dbReference>
<evidence type="ECO:0000256" key="4">
    <source>
        <dbReference type="ARBA" id="ARBA00022806"/>
    </source>
</evidence>
<dbReference type="InterPro" id="IPR042493">
    <property type="entry name" value="XPD_DNA_FeS"/>
</dbReference>
<dbReference type="Gene3D" id="1.10.275.40">
    <property type="match status" value="1"/>
</dbReference>
<dbReference type="GO" id="GO:0016787">
    <property type="term" value="F:hydrolase activity"/>
    <property type="evidence" value="ECO:0007669"/>
    <property type="project" value="UniProtKB-KW"/>
</dbReference>
<dbReference type="GO" id="GO:0003678">
    <property type="term" value="F:DNA helicase activity"/>
    <property type="evidence" value="ECO:0007669"/>
    <property type="project" value="UniProtKB-EC"/>
</dbReference>
<keyword evidence="2" id="KW-0547">Nucleotide-binding</keyword>
<keyword evidence="5" id="KW-0067">ATP-binding</keyword>
<keyword evidence="8" id="KW-0238">DNA-binding</keyword>
<dbReference type="Gene3D" id="3.90.320.10">
    <property type="match status" value="1"/>
</dbReference>
<evidence type="ECO:0000256" key="9">
    <source>
        <dbReference type="ARBA" id="ARBA00023235"/>
    </source>
</evidence>
<keyword evidence="1" id="KW-0479">Metal-binding</keyword>
<evidence type="ECO:0000256" key="3">
    <source>
        <dbReference type="ARBA" id="ARBA00022801"/>
    </source>
</evidence>
<dbReference type="Pfam" id="PF13307">
    <property type="entry name" value="Helicase_C_2"/>
    <property type="match status" value="1"/>
</dbReference>
<proteinExistence type="inferred from homology"/>
<keyword evidence="4 12" id="KW-0347">Helicase</keyword>
<comment type="caution">
    <text evidence="12">The sequence shown here is derived from an EMBL/GenBank/DDBJ whole genome shotgun (WGS) entry which is preliminary data.</text>
</comment>
<evidence type="ECO:0000256" key="2">
    <source>
        <dbReference type="ARBA" id="ARBA00022741"/>
    </source>
</evidence>
<dbReference type="PANTHER" id="PTHR11472">
    <property type="entry name" value="DNA REPAIR DEAD HELICASE RAD3/XP-D SUBFAMILY MEMBER"/>
    <property type="match status" value="1"/>
</dbReference>
<evidence type="ECO:0000256" key="7">
    <source>
        <dbReference type="ARBA" id="ARBA00023014"/>
    </source>
</evidence>
<keyword evidence="9" id="KW-0413">Isomerase</keyword>
<dbReference type="Pfam" id="PF00270">
    <property type="entry name" value="DEAD"/>
    <property type="match status" value="1"/>
</dbReference>
<dbReference type="InterPro" id="IPR010614">
    <property type="entry name" value="RAD3-like_helicase_DEAD"/>
</dbReference>